<dbReference type="PANTHER" id="PTHR14237:SF14">
    <property type="entry name" value="PYRIDOXAL PHOSPHATE (PLP)-DEPENDENT TRANSFERASES SUPERFAMILY PROTEIN"/>
    <property type="match status" value="1"/>
</dbReference>
<feature type="region of interest" description="Disordered" evidence="1">
    <location>
        <begin position="53"/>
        <end position="79"/>
    </location>
</feature>
<comment type="caution">
    <text evidence="2">The sequence shown here is derived from an EMBL/GenBank/DDBJ whole genome shotgun (WGS) entry which is preliminary data.</text>
</comment>
<accession>A0ABU6WGS3</accession>
<proteinExistence type="predicted"/>
<evidence type="ECO:0000313" key="2">
    <source>
        <dbReference type="EMBL" id="MED6183740.1"/>
    </source>
</evidence>
<evidence type="ECO:0000256" key="1">
    <source>
        <dbReference type="SAM" id="MobiDB-lite"/>
    </source>
</evidence>
<dbReference type="Proteomes" id="UP001341840">
    <property type="component" value="Unassembled WGS sequence"/>
</dbReference>
<protein>
    <submittedName>
        <fullName evidence="2">Uncharacterized protein</fullName>
    </submittedName>
</protein>
<gene>
    <name evidence="2" type="ORF">PIB30_040460</name>
</gene>
<dbReference type="PANTHER" id="PTHR14237">
    <property type="entry name" value="MOLYBDOPTERIN COFACTOR SULFURASE MOSC"/>
    <property type="match status" value="1"/>
</dbReference>
<evidence type="ECO:0000313" key="3">
    <source>
        <dbReference type="Proteomes" id="UP001341840"/>
    </source>
</evidence>
<reference evidence="2 3" key="1">
    <citation type="journal article" date="2023" name="Plants (Basel)">
        <title>Bridging the Gap: Combining Genomics and Transcriptomics Approaches to Understand Stylosanthes scabra, an Orphan Legume from the Brazilian Caatinga.</title>
        <authorList>
            <person name="Ferreira-Neto J.R.C."/>
            <person name="da Silva M.D."/>
            <person name="Binneck E."/>
            <person name="de Melo N.F."/>
            <person name="da Silva R.H."/>
            <person name="de Melo A.L.T.M."/>
            <person name="Pandolfi V."/>
            <person name="Bustamante F.O."/>
            <person name="Brasileiro-Vidal A.C."/>
            <person name="Benko-Iseppon A.M."/>
        </authorList>
    </citation>
    <scope>NUCLEOTIDE SEQUENCE [LARGE SCALE GENOMIC DNA]</scope>
    <source>
        <tissue evidence="2">Leaves</tissue>
    </source>
</reference>
<dbReference type="EMBL" id="JASCZI010181461">
    <property type="protein sequence ID" value="MED6183740.1"/>
    <property type="molecule type" value="Genomic_DNA"/>
</dbReference>
<feature type="non-terminal residue" evidence="2">
    <location>
        <position position="192"/>
    </location>
</feature>
<keyword evidence="3" id="KW-1185">Reference proteome</keyword>
<sequence length="192" mass="21961">MHLSLWKPISHCASLLLDKKGRRKDDDSMVEIRRNPSMLRKLQENKLREALEEASEDGSLFKSQDIGPESVPNQDETLGRSRSLARLHAQREFLRATALATDRTYESEEEIPTLQEAYSKFLTMYPKYSSSEKVDQLRSDEYSHLAPKVCLDYCGFGLFSFVQTIHYWESSTFSLSEITANLSNHALYGGAE</sequence>
<name>A0ABU6WGS3_9FABA</name>
<organism evidence="2 3">
    <name type="scientific">Stylosanthes scabra</name>
    <dbReference type="NCBI Taxonomy" id="79078"/>
    <lineage>
        <taxon>Eukaryota</taxon>
        <taxon>Viridiplantae</taxon>
        <taxon>Streptophyta</taxon>
        <taxon>Embryophyta</taxon>
        <taxon>Tracheophyta</taxon>
        <taxon>Spermatophyta</taxon>
        <taxon>Magnoliopsida</taxon>
        <taxon>eudicotyledons</taxon>
        <taxon>Gunneridae</taxon>
        <taxon>Pentapetalae</taxon>
        <taxon>rosids</taxon>
        <taxon>fabids</taxon>
        <taxon>Fabales</taxon>
        <taxon>Fabaceae</taxon>
        <taxon>Papilionoideae</taxon>
        <taxon>50 kb inversion clade</taxon>
        <taxon>dalbergioids sensu lato</taxon>
        <taxon>Dalbergieae</taxon>
        <taxon>Pterocarpus clade</taxon>
        <taxon>Stylosanthes</taxon>
    </lineage>
</organism>